<reference evidence="1" key="1">
    <citation type="submission" date="2023-08" db="EMBL/GenBank/DDBJ databases">
        <title>Emergence of clinically-relevant ST2 carbapenem-resistant Acinetobacter baumannii strains in hospital sewages in Zhejiang, East of China.</title>
        <authorList>
            <person name="Kaichao C."/>
            <person name="Zhang R."/>
        </authorList>
    </citation>
    <scope>NUCLEOTIDE SEQUENCE</scope>
    <source>
        <strain evidence="1">M-SY-60</strain>
    </source>
</reference>
<dbReference type="GeneID" id="84211108"/>
<comment type="caution">
    <text evidence="1">The sequence shown here is derived from an EMBL/GenBank/DDBJ whole genome shotgun (WGS) entry which is preliminary data.</text>
</comment>
<dbReference type="EMBL" id="JAVIDA010000015">
    <property type="protein sequence ID" value="MDQ9072144.1"/>
    <property type="molecule type" value="Genomic_DNA"/>
</dbReference>
<name>A0AAW8JJW4_9GAMM</name>
<accession>A0AAW8JJW4</accession>
<sequence length="79" mass="9427">MNIHSKIYQQELRQFFPPDTPLAFCLNQLRRLKIEFLNLGNIIICPKQKCIFIFQTKYLNRIEDYKATCSELDSSRKLS</sequence>
<dbReference type="AlphaFoldDB" id="A0AAW8JJW4"/>
<dbReference type="Proteomes" id="UP001243195">
    <property type="component" value="Unassembled WGS sequence"/>
</dbReference>
<evidence type="ECO:0000313" key="2">
    <source>
        <dbReference type="Proteomes" id="UP001243195"/>
    </source>
</evidence>
<dbReference type="RefSeq" id="WP_004868278.1">
    <property type="nucleotide sequence ID" value="NZ_BBLI01000042.1"/>
</dbReference>
<protein>
    <recommendedName>
        <fullName evidence="3">Transposase</fullName>
    </recommendedName>
</protein>
<gene>
    <name evidence="1" type="ORF">RFH51_11805</name>
</gene>
<proteinExistence type="predicted"/>
<evidence type="ECO:0000313" key="1">
    <source>
        <dbReference type="EMBL" id="MDQ9072144.1"/>
    </source>
</evidence>
<organism evidence="1 2">
    <name type="scientific">Acinetobacter gerneri</name>
    <dbReference type="NCBI Taxonomy" id="202952"/>
    <lineage>
        <taxon>Bacteria</taxon>
        <taxon>Pseudomonadati</taxon>
        <taxon>Pseudomonadota</taxon>
        <taxon>Gammaproteobacteria</taxon>
        <taxon>Moraxellales</taxon>
        <taxon>Moraxellaceae</taxon>
        <taxon>Acinetobacter</taxon>
    </lineage>
</organism>
<evidence type="ECO:0008006" key="3">
    <source>
        <dbReference type="Google" id="ProtNLM"/>
    </source>
</evidence>